<proteinExistence type="predicted"/>
<comment type="subcellular location">
    <subcellularLocation>
        <location evidence="1">Cell membrane</location>
        <topology evidence="1">Multi-pass membrane protein</topology>
    </subcellularLocation>
</comment>
<evidence type="ECO:0000256" key="9">
    <source>
        <dbReference type="SAM" id="Phobius"/>
    </source>
</evidence>
<organism evidence="10 11">
    <name type="scientific">Vagococcus martis</name>
    <dbReference type="NCBI Taxonomy" id="1768210"/>
    <lineage>
        <taxon>Bacteria</taxon>
        <taxon>Bacillati</taxon>
        <taxon>Bacillota</taxon>
        <taxon>Bacilli</taxon>
        <taxon>Lactobacillales</taxon>
        <taxon>Enterococcaceae</taxon>
        <taxon>Vagococcus</taxon>
    </lineage>
</organism>
<name>A0A1V4DGC0_9ENTE</name>
<dbReference type="GO" id="GO:0005886">
    <property type="term" value="C:plasma membrane"/>
    <property type="evidence" value="ECO:0007669"/>
    <property type="project" value="UniProtKB-SubCell"/>
</dbReference>
<keyword evidence="11" id="KW-1185">Reference proteome</keyword>
<evidence type="ECO:0000313" key="11">
    <source>
        <dbReference type="Proteomes" id="UP000189970"/>
    </source>
</evidence>
<dbReference type="RefSeq" id="WP_079346272.1">
    <property type="nucleotide sequence ID" value="NZ_MVAB01000001.1"/>
</dbReference>
<dbReference type="Pfam" id="PF03609">
    <property type="entry name" value="EII-Sor"/>
    <property type="match status" value="1"/>
</dbReference>
<keyword evidence="4" id="KW-0762">Sugar transport</keyword>
<feature type="transmembrane region" description="Helical" evidence="9">
    <location>
        <begin position="64"/>
        <end position="88"/>
    </location>
</feature>
<evidence type="ECO:0000256" key="2">
    <source>
        <dbReference type="ARBA" id="ARBA00022448"/>
    </source>
</evidence>
<evidence type="ECO:0000313" key="10">
    <source>
        <dbReference type="EMBL" id="OPF87599.1"/>
    </source>
</evidence>
<dbReference type="PROSITE" id="PS51106">
    <property type="entry name" value="PTS_EIIC_TYPE_4"/>
    <property type="match status" value="1"/>
</dbReference>
<keyword evidence="5" id="KW-0598">Phosphotransferase system</keyword>
<dbReference type="PANTHER" id="PTHR32502">
    <property type="entry name" value="N-ACETYLGALACTOSAMINE PERMEASE II COMPONENT-RELATED"/>
    <property type="match status" value="1"/>
</dbReference>
<dbReference type="InterPro" id="IPR004700">
    <property type="entry name" value="PTS_IIC_man"/>
</dbReference>
<feature type="transmembrane region" description="Helical" evidence="9">
    <location>
        <begin position="7"/>
        <end position="26"/>
    </location>
</feature>
<protein>
    <submittedName>
        <fullName evidence="10">PTS sorbose transporter subunit IIC</fullName>
    </submittedName>
</protein>
<sequence length="267" mass="28135">MHSLGTFQIILITIYAFIAINDSLISNTLTQPAIAGMISGLIMGDLTTGLMVGGTLQLMRLGIAAFGGASVPDYFTGAVLGTAFAIISGKGAEYGIGLAVPVSLLMLQLDVIARFCNVFLLHKIDNAIDNLQVKKISRLVLSGSFLWGFSRAIPILLMLLIGDNAVIAITNAIPEWLMNGLKTAGGVLPVVGVAILLRYLPTKQYIPFLLLGFFFVAYLQVPMLGVTIIGLVAAILVFKRDSTKGSVGEAAVANNSTSLEGGFDGDE</sequence>
<evidence type="ECO:0000256" key="5">
    <source>
        <dbReference type="ARBA" id="ARBA00022683"/>
    </source>
</evidence>
<feature type="transmembrane region" description="Helical" evidence="9">
    <location>
        <begin position="208"/>
        <end position="238"/>
    </location>
</feature>
<feature type="transmembrane region" description="Helical" evidence="9">
    <location>
        <begin position="32"/>
        <end position="52"/>
    </location>
</feature>
<feature type="transmembrane region" description="Helical" evidence="9">
    <location>
        <begin position="140"/>
        <end position="161"/>
    </location>
</feature>
<dbReference type="PANTHER" id="PTHR32502:SF28">
    <property type="entry name" value="PHOSPHOTRANSFERASE SYSTEM SUGAR-SPECIFIC EIIC COMPONENT"/>
    <property type="match status" value="1"/>
</dbReference>
<gene>
    <name evidence="10" type="ORF">BW731_04955</name>
</gene>
<keyword evidence="6 9" id="KW-0812">Transmembrane</keyword>
<evidence type="ECO:0000256" key="8">
    <source>
        <dbReference type="ARBA" id="ARBA00023136"/>
    </source>
</evidence>
<comment type="caution">
    <text evidence="10">The sequence shown here is derived from an EMBL/GenBank/DDBJ whole genome shotgun (WGS) entry which is preliminary data.</text>
</comment>
<keyword evidence="2" id="KW-0813">Transport</keyword>
<keyword evidence="7 9" id="KW-1133">Transmembrane helix</keyword>
<feature type="transmembrane region" description="Helical" evidence="9">
    <location>
        <begin position="181"/>
        <end position="201"/>
    </location>
</feature>
<dbReference type="Proteomes" id="UP000189970">
    <property type="component" value="Unassembled WGS sequence"/>
</dbReference>
<dbReference type="GO" id="GO:0009401">
    <property type="term" value="P:phosphoenolpyruvate-dependent sugar phosphotransferase system"/>
    <property type="evidence" value="ECO:0007669"/>
    <property type="project" value="UniProtKB-KW"/>
</dbReference>
<accession>A0A1V4DGC0</accession>
<dbReference type="AlphaFoldDB" id="A0A1V4DGC0"/>
<evidence type="ECO:0000256" key="6">
    <source>
        <dbReference type="ARBA" id="ARBA00022692"/>
    </source>
</evidence>
<evidence type="ECO:0000256" key="1">
    <source>
        <dbReference type="ARBA" id="ARBA00004651"/>
    </source>
</evidence>
<feature type="transmembrane region" description="Helical" evidence="9">
    <location>
        <begin position="94"/>
        <end position="120"/>
    </location>
</feature>
<reference evidence="10 11" key="1">
    <citation type="submission" date="2017-02" db="EMBL/GenBank/DDBJ databases">
        <title>Vagococcus cremeus sp. nov., isolated from the small intestine of a marten, Martes flavigula.</title>
        <authorList>
            <person name="Tak E.J."/>
            <person name="Bae J.-W."/>
        </authorList>
    </citation>
    <scope>NUCLEOTIDE SEQUENCE [LARGE SCALE GENOMIC DNA]</scope>
    <source>
        <strain evidence="10 11">D7T301</strain>
    </source>
</reference>
<keyword evidence="3" id="KW-1003">Cell membrane</keyword>
<dbReference type="InterPro" id="IPR050303">
    <property type="entry name" value="GatZ_KbaZ_carbometab"/>
</dbReference>
<evidence type="ECO:0000256" key="3">
    <source>
        <dbReference type="ARBA" id="ARBA00022475"/>
    </source>
</evidence>
<evidence type="ECO:0000256" key="7">
    <source>
        <dbReference type="ARBA" id="ARBA00022989"/>
    </source>
</evidence>
<dbReference type="EMBL" id="MVAB01000001">
    <property type="protein sequence ID" value="OPF87599.1"/>
    <property type="molecule type" value="Genomic_DNA"/>
</dbReference>
<evidence type="ECO:0000256" key="4">
    <source>
        <dbReference type="ARBA" id="ARBA00022597"/>
    </source>
</evidence>
<keyword evidence="8 9" id="KW-0472">Membrane</keyword>